<keyword evidence="2" id="KW-1133">Transmembrane helix</keyword>
<keyword evidence="4" id="KW-1185">Reference proteome</keyword>
<dbReference type="EMBL" id="JALIEA010000012">
    <property type="protein sequence ID" value="MCJ7858625.1"/>
    <property type="molecule type" value="Genomic_DNA"/>
</dbReference>
<evidence type="ECO:0000313" key="4">
    <source>
        <dbReference type="Proteomes" id="UP001139207"/>
    </source>
</evidence>
<proteinExistence type="predicted"/>
<evidence type="ECO:0000256" key="2">
    <source>
        <dbReference type="SAM" id="Phobius"/>
    </source>
</evidence>
<feature type="region of interest" description="Disordered" evidence="1">
    <location>
        <begin position="1"/>
        <end position="23"/>
    </location>
</feature>
<accession>A0A9X1WJN2</accession>
<dbReference type="AlphaFoldDB" id="A0A9X1WJN2"/>
<dbReference type="Proteomes" id="UP001139207">
    <property type="component" value="Unassembled WGS sequence"/>
</dbReference>
<organism evidence="3 4">
    <name type="scientific">Corynebacterium kalidii</name>
    <dbReference type="NCBI Taxonomy" id="2931982"/>
    <lineage>
        <taxon>Bacteria</taxon>
        <taxon>Bacillati</taxon>
        <taxon>Actinomycetota</taxon>
        <taxon>Actinomycetes</taxon>
        <taxon>Mycobacteriales</taxon>
        <taxon>Corynebacteriaceae</taxon>
        <taxon>Corynebacterium</taxon>
    </lineage>
</organism>
<gene>
    <name evidence="3" type="ORF">MUN33_07840</name>
</gene>
<dbReference type="RefSeq" id="WP_244804336.1">
    <property type="nucleotide sequence ID" value="NZ_JALIEA010000012.1"/>
</dbReference>
<comment type="caution">
    <text evidence="3">The sequence shown here is derived from an EMBL/GenBank/DDBJ whole genome shotgun (WGS) entry which is preliminary data.</text>
</comment>
<feature type="compositionally biased region" description="Basic and acidic residues" evidence="1">
    <location>
        <begin position="12"/>
        <end position="23"/>
    </location>
</feature>
<evidence type="ECO:0000313" key="3">
    <source>
        <dbReference type="EMBL" id="MCJ7858625.1"/>
    </source>
</evidence>
<reference evidence="3" key="1">
    <citation type="submission" date="2022-04" db="EMBL/GenBank/DDBJ databases">
        <title>Corynebacterium kalidii LD5P10.</title>
        <authorList>
            <person name="Sun J.Q."/>
        </authorList>
    </citation>
    <scope>NUCLEOTIDE SEQUENCE</scope>
    <source>
        <strain evidence="3">LD5P10</strain>
    </source>
</reference>
<sequence>MAGVGPRPSRRIAPDRTVRRRREWQDTRRPAWVMWLSVVCLVGLVVTVVALAGSDRMSRPQAVNGDMLGPDNSETVDEYLVRAAASVQEAQETQDAQDAPRWALVTPVTPAGPGELAEIFSGMPDLRVSTLMAGESRWQVPEPADGHRREDVFEASREQVASSAGVGLDDPSLDVLGVLVHATPADLRTLADRPGVLAVEALPPDAAYGRFGLRPVTVADREEIR</sequence>
<evidence type="ECO:0000256" key="1">
    <source>
        <dbReference type="SAM" id="MobiDB-lite"/>
    </source>
</evidence>
<keyword evidence="2" id="KW-0812">Transmembrane</keyword>
<protein>
    <submittedName>
        <fullName evidence="3">Uncharacterized protein</fullName>
    </submittedName>
</protein>
<keyword evidence="2" id="KW-0472">Membrane</keyword>
<name>A0A9X1WJN2_9CORY</name>
<feature type="transmembrane region" description="Helical" evidence="2">
    <location>
        <begin position="32"/>
        <end position="52"/>
    </location>
</feature>